<protein>
    <recommendedName>
        <fullName evidence="2">DUF2059 domain-containing protein</fullName>
    </recommendedName>
</protein>
<evidence type="ECO:0000313" key="3">
    <source>
        <dbReference type="EMBL" id="KIX13446.1"/>
    </source>
</evidence>
<reference evidence="3 4" key="1">
    <citation type="submission" date="2013-11" db="EMBL/GenBank/DDBJ databases">
        <title>Metagenomic analysis of a methanogenic consortium involved in long chain n-alkane degradation.</title>
        <authorList>
            <person name="Davidova I.A."/>
            <person name="Callaghan A.V."/>
            <person name="Wawrik B."/>
            <person name="Pruitt S."/>
            <person name="Marks C."/>
            <person name="Duncan K.E."/>
            <person name="Suflita J.M."/>
        </authorList>
    </citation>
    <scope>NUCLEOTIDE SEQUENCE [LARGE SCALE GENOMIC DNA]</scope>
    <source>
        <strain evidence="3 4">SPR</strain>
    </source>
</reference>
<comment type="caution">
    <text evidence="3">The sequence shown here is derived from an EMBL/GenBank/DDBJ whole genome shotgun (WGS) entry which is preliminary data.</text>
</comment>
<dbReference type="OrthoDB" id="490569at2"/>
<keyword evidence="4" id="KW-1185">Reference proteome</keyword>
<dbReference type="InParanoid" id="A0A0D2JCG8"/>
<dbReference type="EMBL" id="AZAC01000015">
    <property type="protein sequence ID" value="KIX13446.1"/>
    <property type="molecule type" value="Genomic_DNA"/>
</dbReference>
<name>A0A0D2JCG8_9BACT</name>
<feature type="signal peptide" evidence="1">
    <location>
        <begin position="1"/>
        <end position="22"/>
    </location>
</feature>
<feature type="chain" id="PRO_5002244762" description="DUF2059 domain-containing protein" evidence="1">
    <location>
        <begin position="23"/>
        <end position="169"/>
    </location>
</feature>
<dbReference type="STRING" id="1429043.X474_13255"/>
<dbReference type="RefSeq" id="WP_044349153.1">
    <property type="nucleotide sequence ID" value="NZ_AZAC01000015.1"/>
</dbReference>
<dbReference type="AlphaFoldDB" id="A0A0D2JCG8"/>
<evidence type="ECO:0000256" key="1">
    <source>
        <dbReference type="SAM" id="SignalP"/>
    </source>
</evidence>
<evidence type="ECO:0000259" key="2">
    <source>
        <dbReference type="Pfam" id="PF09832"/>
    </source>
</evidence>
<dbReference type="Proteomes" id="UP000032233">
    <property type="component" value="Unassembled WGS sequence"/>
</dbReference>
<accession>A0A0D2JCG8</accession>
<proteinExistence type="predicted"/>
<gene>
    <name evidence="3" type="ORF">X474_13255</name>
</gene>
<feature type="domain" description="DUF2059" evidence="2">
    <location>
        <begin position="97"/>
        <end position="154"/>
    </location>
</feature>
<evidence type="ECO:0000313" key="4">
    <source>
        <dbReference type="Proteomes" id="UP000032233"/>
    </source>
</evidence>
<dbReference type="InterPro" id="IPR018637">
    <property type="entry name" value="DUF2059"/>
</dbReference>
<organism evidence="3 4">
    <name type="scientific">Dethiosulfatarculus sandiegensis</name>
    <dbReference type="NCBI Taxonomy" id="1429043"/>
    <lineage>
        <taxon>Bacteria</taxon>
        <taxon>Pseudomonadati</taxon>
        <taxon>Thermodesulfobacteriota</taxon>
        <taxon>Desulfarculia</taxon>
        <taxon>Desulfarculales</taxon>
        <taxon>Desulfarculaceae</taxon>
        <taxon>Dethiosulfatarculus</taxon>
    </lineage>
</organism>
<keyword evidence="1" id="KW-0732">Signal</keyword>
<dbReference type="Pfam" id="PF09832">
    <property type="entry name" value="DUF2059"/>
    <property type="match status" value="1"/>
</dbReference>
<sequence length="169" mass="19651">MFKKIVVLCLSLLFLASAPVAADDNKPSKADLIEMFKLSNFDQTLQQMTTITVKSIIQLLKNNDKRHDQVLPERNYQVLEKGVYDFILKKTYVSGGLIDQIIPIYQKYWTKEDVQLQIKYLKTPSAQRIMRTTPMIMQESFLKGQMYFKSLVPEIQELAKEIVKELKSQ</sequence>